<sequence>MAITSKQIISLIAGAATVVAHGHVNNVVIDGVYYQGYDPGSFPYIPNPPIVAAWAASNLDNGFIAPDAFQTSDIICHKNSTNGGAHIPVKAGDSISLQWTPTWPSSHHGPVIDYLASCGASCKTVDKTTLKFFKVDGVGYISGSGIGTWAADVLIENNSTWLVKIPADLASGNYVLRHEIIALHSAGSVDGAQSYPQCFNLAVTGTGSVQPSGVLGTALYKSDDPGILYDLYGTTQSYVVPGPTQYTGFPSSVVQTSSVATTTSTAIPGQVLCWDCGLNIS</sequence>
<evidence type="ECO:0000256" key="9">
    <source>
        <dbReference type="ARBA" id="ARBA00023033"/>
    </source>
</evidence>
<keyword evidence="4" id="KW-0479">Metal-binding</keyword>
<evidence type="ECO:0000256" key="1">
    <source>
        <dbReference type="ARBA" id="ARBA00001973"/>
    </source>
</evidence>
<keyword evidence="5 16" id="KW-0732">Signal</keyword>
<feature type="chain" id="PRO_5047326000" description="lytic cellulose monooxygenase (C4-dehydrogenating)" evidence="16">
    <location>
        <begin position="23"/>
        <end position="281"/>
    </location>
</feature>
<keyword evidence="12" id="KW-0624">Polysaccharide degradation</keyword>
<organism evidence="18 19">
    <name type="scientific">Diaporthe vaccinii</name>
    <dbReference type="NCBI Taxonomy" id="105482"/>
    <lineage>
        <taxon>Eukaryota</taxon>
        <taxon>Fungi</taxon>
        <taxon>Dikarya</taxon>
        <taxon>Ascomycota</taxon>
        <taxon>Pezizomycotina</taxon>
        <taxon>Sordariomycetes</taxon>
        <taxon>Sordariomycetidae</taxon>
        <taxon>Diaporthales</taxon>
        <taxon>Diaporthaceae</taxon>
        <taxon>Diaporthe</taxon>
        <taxon>Diaporthe eres species complex</taxon>
    </lineage>
</organism>
<dbReference type="PANTHER" id="PTHR33353">
    <property type="entry name" value="PUTATIVE (AFU_ORTHOLOGUE AFUA_1G12560)-RELATED"/>
    <property type="match status" value="1"/>
</dbReference>
<keyword evidence="10" id="KW-1015">Disulfide bond</keyword>
<keyword evidence="8" id="KW-0186">Copper</keyword>
<keyword evidence="6" id="KW-0136">Cellulose degradation</keyword>
<evidence type="ECO:0000256" key="2">
    <source>
        <dbReference type="ARBA" id="ARBA00004613"/>
    </source>
</evidence>
<evidence type="ECO:0000256" key="5">
    <source>
        <dbReference type="ARBA" id="ARBA00022729"/>
    </source>
</evidence>
<evidence type="ECO:0000256" key="15">
    <source>
        <dbReference type="ARBA" id="ARBA00047174"/>
    </source>
</evidence>
<keyword evidence="7" id="KW-0560">Oxidoreductase</keyword>
<evidence type="ECO:0000313" key="18">
    <source>
        <dbReference type="EMBL" id="KAL2275208.1"/>
    </source>
</evidence>
<dbReference type="CDD" id="cd21175">
    <property type="entry name" value="LPMO_AA9"/>
    <property type="match status" value="1"/>
</dbReference>
<comment type="cofactor">
    <cofactor evidence="1">
        <name>Cu(2+)</name>
        <dbReference type="ChEBI" id="CHEBI:29036"/>
    </cofactor>
</comment>
<dbReference type="Gene3D" id="2.70.50.70">
    <property type="match status" value="1"/>
</dbReference>
<evidence type="ECO:0000256" key="11">
    <source>
        <dbReference type="ARBA" id="ARBA00023277"/>
    </source>
</evidence>
<evidence type="ECO:0000256" key="6">
    <source>
        <dbReference type="ARBA" id="ARBA00023001"/>
    </source>
</evidence>
<gene>
    <name evidence="18" type="ORF">FJTKL_02432</name>
</gene>
<dbReference type="InterPro" id="IPR049892">
    <property type="entry name" value="AA9"/>
</dbReference>
<dbReference type="EMBL" id="JBAWTH010000140">
    <property type="protein sequence ID" value="KAL2275208.1"/>
    <property type="molecule type" value="Genomic_DNA"/>
</dbReference>
<comment type="subcellular location">
    <subcellularLocation>
        <location evidence="2">Secreted</location>
    </subcellularLocation>
</comment>
<keyword evidence="11" id="KW-0119">Carbohydrate metabolism</keyword>
<evidence type="ECO:0000256" key="13">
    <source>
        <dbReference type="ARBA" id="ARBA00044502"/>
    </source>
</evidence>
<evidence type="ECO:0000313" key="19">
    <source>
        <dbReference type="Proteomes" id="UP001600888"/>
    </source>
</evidence>
<keyword evidence="19" id="KW-1185">Reference proteome</keyword>
<dbReference type="PANTHER" id="PTHR33353:SF36">
    <property type="entry name" value="ENDO-BETA-1,4-GLUCANASE D"/>
    <property type="match status" value="1"/>
</dbReference>
<dbReference type="EC" id="1.14.99.56" evidence="15"/>
<evidence type="ECO:0000256" key="12">
    <source>
        <dbReference type="ARBA" id="ARBA00023326"/>
    </source>
</evidence>
<name>A0ABR4DYH6_9PEZI</name>
<keyword evidence="3" id="KW-0964">Secreted</keyword>
<evidence type="ECO:0000256" key="14">
    <source>
        <dbReference type="ARBA" id="ARBA00045077"/>
    </source>
</evidence>
<comment type="catalytic activity">
    <reaction evidence="14">
        <text>[(1-&gt;4)-beta-D-glucosyl]n+m + reduced acceptor + O2 = 4-dehydro-beta-D-glucosyl-[(1-&gt;4)-beta-D-glucosyl]n-1 + [(1-&gt;4)-beta-D-glucosyl]m + acceptor + H2O.</text>
        <dbReference type="EC" id="1.14.99.56"/>
    </reaction>
</comment>
<comment type="similarity">
    <text evidence="13">Belongs to the polysaccharide monooxygenase AA9 family.</text>
</comment>
<evidence type="ECO:0000256" key="8">
    <source>
        <dbReference type="ARBA" id="ARBA00023008"/>
    </source>
</evidence>
<accession>A0ABR4DYH6</accession>
<evidence type="ECO:0000256" key="3">
    <source>
        <dbReference type="ARBA" id="ARBA00022525"/>
    </source>
</evidence>
<evidence type="ECO:0000256" key="4">
    <source>
        <dbReference type="ARBA" id="ARBA00022723"/>
    </source>
</evidence>
<proteinExistence type="inferred from homology"/>
<protein>
    <recommendedName>
        <fullName evidence="15">lytic cellulose monooxygenase (C4-dehydrogenating)</fullName>
        <ecNumber evidence="15">1.14.99.56</ecNumber>
    </recommendedName>
</protein>
<feature type="domain" description="Auxiliary Activity family 9 catalytic" evidence="17">
    <location>
        <begin position="21"/>
        <end position="238"/>
    </location>
</feature>
<dbReference type="Proteomes" id="UP001600888">
    <property type="component" value="Unassembled WGS sequence"/>
</dbReference>
<keyword evidence="9" id="KW-0503">Monooxygenase</keyword>
<evidence type="ECO:0000256" key="16">
    <source>
        <dbReference type="SAM" id="SignalP"/>
    </source>
</evidence>
<comment type="caution">
    <text evidence="18">The sequence shown here is derived from an EMBL/GenBank/DDBJ whole genome shotgun (WGS) entry which is preliminary data.</text>
</comment>
<evidence type="ECO:0000256" key="7">
    <source>
        <dbReference type="ARBA" id="ARBA00023002"/>
    </source>
</evidence>
<dbReference type="Pfam" id="PF03443">
    <property type="entry name" value="AA9"/>
    <property type="match status" value="1"/>
</dbReference>
<evidence type="ECO:0000256" key="10">
    <source>
        <dbReference type="ARBA" id="ARBA00023157"/>
    </source>
</evidence>
<evidence type="ECO:0000259" key="17">
    <source>
        <dbReference type="Pfam" id="PF03443"/>
    </source>
</evidence>
<feature type="signal peptide" evidence="16">
    <location>
        <begin position="1"/>
        <end position="22"/>
    </location>
</feature>
<dbReference type="InterPro" id="IPR005103">
    <property type="entry name" value="AA9_LPMO"/>
</dbReference>
<reference evidence="18 19" key="1">
    <citation type="submission" date="2024-03" db="EMBL/GenBank/DDBJ databases">
        <title>A high-quality draft genome sequence of Diaporthe vaccinii, a causative agent of upright dieback and viscid rot disease in cranberry plants.</title>
        <authorList>
            <person name="Sarrasin M."/>
            <person name="Lang B.F."/>
            <person name="Burger G."/>
        </authorList>
    </citation>
    <scope>NUCLEOTIDE SEQUENCE [LARGE SCALE GENOMIC DNA]</scope>
    <source>
        <strain evidence="18 19">IS7</strain>
    </source>
</reference>